<sequence length="46" mass="4942">MISGAGDSGQHSPQGKQEKILSKRKSRHSLGQNEIIGVSEVSGCRY</sequence>
<gene>
    <name evidence="2" type="ORF">ASZ90_017066</name>
</gene>
<protein>
    <submittedName>
        <fullName evidence="2">Uncharacterized protein</fullName>
    </submittedName>
</protein>
<dbReference type="EMBL" id="LNQE01001810">
    <property type="protein sequence ID" value="KUG05509.1"/>
    <property type="molecule type" value="Genomic_DNA"/>
</dbReference>
<dbReference type="AlphaFoldDB" id="A0A0W8EAE7"/>
<evidence type="ECO:0000313" key="2">
    <source>
        <dbReference type="EMBL" id="KUG05509.1"/>
    </source>
</evidence>
<name>A0A0W8EAE7_9ZZZZ</name>
<comment type="caution">
    <text evidence="2">The sequence shown here is derived from an EMBL/GenBank/DDBJ whole genome shotgun (WGS) entry which is preliminary data.</text>
</comment>
<accession>A0A0W8EAE7</accession>
<feature type="region of interest" description="Disordered" evidence="1">
    <location>
        <begin position="1"/>
        <end position="32"/>
    </location>
</feature>
<proteinExistence type="predicted"/>
<reference evidence="2" key="1">
    <citation type="journal article" date="2015" name="Proc. Natl. Acad. Sci. U.S.A.">
        <title>Networks of energetic and metabolic interactions define dynamics in microbial communities.</title>
        <authorList>
            <person name="Embree M."/>
            <person name="Liu J.K."/>
            <person name="Al-Bassam M.M."/>
            <person name="Zengler K."/>
        </authorList>
    </citation>
    <scope>NUCLEOTIDE SEQUENCE</scope>
</reference>
<evidence type="ECO:0000256" key="1">
    <source>
        <dbReference type="SAM" id="MobiDB-lite"/>
    </source>
</evidence>
<organism evidence="2">
    <name type="scientific">hydrocarbon metagenome</name>
    <dbReference type="NCBI Taxonomy" id="938273"/>
    <lineage>
        <taxon>unclassified sequences</taxon>
        <taxon>metagenomes</taxon>
        <taxon>ecological metagenomes</taxon>
    </lineage>
</organism>